<proteinExistence type="predicted"/>
<accession>A0A0A8Z0F8</accession>
<protein>
    <submittedName>
        <fullName evidence="1">Uncharacterized protein</fullName>
    </submittedName>
</protein>
<evidence type="ECO:0000313" key="1">
    <source>
        <dbReference type="EMBL" id="JAD28352.1"/>
    </source>
</evidence>
<reference evidence="1" key="1">
    <citation type="submission" date="2014-09" db="EMBL/GenBank/DDBJ databases">
        <authorList>
            <person name="Magalhaes I.L.F."/>
            <person name="Oliveira U."/>
            <person name="Santos F.R."/>
            <person name="Vidigal T.H.D.A."/>
            <person name="Brescovit A.D."/>
            <person name="Santos A.J."/>
        </authorList>
    </citation>
    <scope>NUCLEOTIDE SEQUENCE</scope>
    <source>
        <tissue evidence="1">Shoot tissue taken approximately 20 cm above the soil surface</tissue>
    </source>
</reference>
<dbReference type="AlphaFoldDB" id="A0A0A8Z0F8"/>
<dbReference type="EMBL" id="GBRH01269543">
    <property type="protein sequence ID" value="JAD28352.1"/>
    <property type="molecule type" value="Transcribed_RNA"/>
</dbReference>
<reference evidence="1" key="2">
    <citation type="journal article" date="2015" name="Data Brief">
        <title>Shoot transcriptome of the giant reed, Arundo donax.</title>
        <authorList>
            <person name="Barrero R.A."/>
            <person name="Guerrero F.D."/>
            <person name="Moolhuijzen P."/>
            <person name="Goolsby J.A."/>
            <person name="Tidwell J."/>
            <person name="Bellgard S.E."/>
            <person name="Bellgard M.I."/>
        </authorList>
    </citation>
    <scope>NUCLEOTIDE SEQUENCE</scope>
    <source>
        <tissue evidence="1">Shoot tissue taken approximately 20 cm above the soil surface</tissue>
    </source>
</reference>
<name>A0A0A8Z0F8_ARUDO</name>
<sequence length="61" mass="7167">MLLHCKPMLDHSFFELLSSPKYHPNTKDRYCSLTVKPWKFALSSIPIYVRSLFILIGSFFT</sequence>
<organism evidence="1">
    <name type="scientific">Arundo donax</name>
    <name type="common">Giant reed</name>
    <name type="synonym">Donax arundinaceus</name>
    <dbReference type="NCBI Taxonomy" id="35708"/>
    <lineage>
        <taxon>Eukaryota</taxon>
        <taxon>Viridiplantae</taxon>
        <taxon>Streptophyta</taxon>
        <taxon>Embryophyta</taxon>
        <taxon>Tracheophyta</taxon>
        <taxon>Spermatophyta</taxon>
        <taxon>Magnoliopsida</taxon>
        <taxon>Liliopsida</taxon>
        <taxon>Poales</taxon>
        <taxon>Poaceae</taxon>
        <taxon>PACMAD clade</taxon>
        <taxon>Arundinoideae</taxon>
        <taxon>Arundineae</taxon>
        <taxon>Arundo</taxon>
    </lineage>
</organism>